<dbReference type="AlphaFoldDB" id="A0A0M8N4E8"/>
<comment type="caution">
    <text evidence="1">The sequence shown here is derived from an EMBL/GenBank/DDBJ whole genome shotgun (WGS) entry which is preliminary data.</text>
</comment>
<gene>
    <name evidence="1" type="ORF">ESCO_001358</name>
</gene>
<evidence type="ECO:0000313" key="2">
    <source>
        <dbReference type="Proteomes" id="UP000053831"/>
    </source>
</evidence>
<protein>
    <submittedName>
        <fullName evidence="1">Uncharacterized protein</fullName>
    </submittedName>
</protein>
<dbReference type="STRING" id="150374.A0A0M8N4E8"/>
<organism evidence="1 2">
    <name type="scientific">Escovopsis weberi</name>
    <dbReference type="NCBI Taxonomy" id="150374"/>
    <lineage>
        <taxon>Eukaryota</taxon>
        <taxon>Fungi</taxon>
        <taxon>Dikarya</taxon>
        <taxon>Ascomycota</taxon>
        <taxon>Pezizomycotina</taxon>
        <taxon>Sordariomycetes</taxon>
        <taxon>Hypocreomycetidae</taxon>
        <taxon>Hypocreales</taxon>
        <taxon>Hypocreaceae</taxon>
        <taxon>Escovopsis</taxon>
    </lineage>
</organism>
<proteinExistence type="predicted"/>
<dbReference type="Proteomes" id="UP000053831">
    <property type="component" value="Unassembled WGS sequence"/>
</dbReference>
<accession>A0A0M8N4E8</accession>
<reference evidence="1 2" key="1">
    <citation type="submission" date="2015-07" db="EMBL/GenBank/DDBJ databases">
        <title>The genome of the fungus Escovopsis weberi, a specialized disease agent of ant agriculture.</title>
        <authorList>
            <person name="de Man T.J."/>
            <person name="Stajich J.E."/>
            <person name="Kubicek C.P."/>
            <person name="Chenthamara K."/>
            <person name="Atanasova L."/>
            <person name="Druzhinina I.S."/>
            <person name="Birnbaum S."/>
            <person name="Barribeau S.M."/>
            <person name="Teiling C."/>
            <person name="Suen G."/>
            <person name="Currie C."/>
            <person name="Gerardo N.M."/>
        </authorList>
    </citation>
    <scope>NUCLEOTIDE SEQUENCE [LARGE SCALE GENOMIC DNA]</scope>
</reference>
<name>A0A0M8N4E8_ESCWE</name>
<keyword evidence="2" id="KW-1185">Reference proteome</keyword>
<sequence length="145" mass="15877">MESGAPCDSSQSLKKYLDNGTINATGICYEDKQYFLVQPAGSSTKGTFSAPVGLDMLNQGHWDGITRDTLITGSLRTYAANGNQNGGVINLKERNTLLDLFYGDITTPGFMRLPVCTSEQALQPWRGRKPKSNLYYPCAVSDKNK</sequence>
<evidence type="ECO:0000313" key="1">
    <source>
        <dbReference type="EMBL" id="KOS19720.1"/>
    </source>
</evidence>
<dbReference type="EMBL" id="LGSR01000020">
    <property type="protein sequence ID" value="KOS19720.1"/>
    <property type="molecule type" value="Genomic_DNA"/>
</dbReference>
<dbReference type="OrthoDB" id="73875at2759"/>